<organism evidence="1 2">
    <name type="scientific">Tothia fuscella</name>
    <dbReference type="NCBI Taxonomy" id="1048955"/>
    <lineage>
        <taxon>Eukaryota</taxon>
        <taxon>Fungi</taxon>
        <taxon>Dikarya</taxon>
        <taxon>Ascomycota</taxon>
        <taxon>Pezizomycotina</taxon>
        <taxon>Dothideomycetes</taxon>
        <taxon>Pleosporomycetidae</taxon>
        <taxon>Venturiales</taxon>
        <taxon>Cylindrosympodiaceae</taxon>
        <taxon>Tothia</taxon>
    </lineage>
</organism>
<dbReference type="EMBL" id="MU007080">
    <property type="protein sequence ID" value="KAF2423550.1"/>
    <property type="molecule type" value="Genomic_DNA"/>
</dbReference>
<evidence type="ECO:0000313" key="1">
    <source>
        <dbReference type="EMBL" id="KAF2423550.1"/>
    </source>
</evidence>
<evidence type="ECO:0000313" key="2">
    <source>
        <dbReference type="Proteomes" id="UP000800235"/>
    </source>
</evidence>
<proteinExistence type="predicted"/>
<protein>
    <submittedName>
        <fullName evidence="1">Uncharacterized protein</fullName>
    </submittedName>
</protein>
<name>A0A9P4NJ67_9PEZI</name>
<accession>A0A9P4NJ67</accession>
<keyword evidence="2" id="KW-1185">Reference proteome</keyword>
<dbReference type="Proteomes" id="UP000800235">
    <property type="component" value="Unassembled WGS sequence"/>
</dbReference>
<reference evidence="1" key="1">
    <citation type="journal article" date="2020" name="Stud. Mycol.">
        <title>101 Dothideomycetes genomes: a test case for predicting lifestyles and emergence of pathogens.</title>
        <authorList>
            <person name="Haridas S."/>
            <person name="Albert R."/>
            <person name="Binder M."/>
            <person name="Bloem J."/>
            <person name="Labutti K."/>
            <person name="Salamov A."/>
            <person name="Andreopoulos B."/>
            <person name="Baker S."/>
            <person name="Barry K."/>
            <person name="Bills G."/>
            <person name="Bluhm B."/>
            <person name="Cannon C."/>
            <person name="Castanera R."/>
            <person name="Culley D."/>
            <person name="Daum C."/>
            <person name="Ezra D."/>
            <person name="Gonzalez J."/>
            <person name="Henrissat B."/>
            <person name="Kuo A."/>
            <person name="Liang C."/>
            <person name="Lipzen A."/>
            <person name="Lutzoni F."/>
            <person name="Magnuson J."/>
            <person name="Mondo S."/>
            <person name="Nolan M."/>
            <person name="Ohm R."/>
            <person name="Pangilinan J."/>
            <person name="Park H.-J."/>
            <person name="Ramirez L."/>
            <person name="Alfaro M."/>
            <person name="Sun H."/>
            <person name="Tritt A."/>
            <person name="Yoshinaga Y."/>
            <person name="Zwiers L.-H."/>
            <person name="Turgeon B."/>
            <person name="Goodwin S."/>
            <person name="Spatafora J."/>
            <person name="Crous P."/>
            <person name="Grigoriev I."/>
        </authorList>
    </citation>
    <scope>NUCLEOTIDE SEQUENCE</scope>
    <source>
        <strain evidence="1">CBS 130266</strain>
    </source>
</reference>
<gene>
    <name evidence="1" type="ORF">EJ08DRAFT_443588</name>
</gene>
<dbReference type="AlphaFoldDB" id="A0A9P4NJ67"/>
<comment type="caution">
    <text evidence="1">The sequence shown here is derived from an EMBL/GenBank/DDBJ whole genome shotgun (WGS) entry which is preliminary data.</text>
</comment>
<sequence length="115" mass="12608">MSSSSSNTQTFQVAYLVCYSCGVSTAREKDSSGHPSCSGCGHTVAQSATCSCSFLFRELRATANRLDRAGAAQQRTWLGMGKCECSACYYRQHQMYRETPPRGSDKCTAFYNPSE</sequence>